<name>A0ABW1AMB1_9RHOO</name>
<dbReference type="RefSeq" id="WP_096448668.1">
    <property type="nucleotide sequence ID" value="NZ_JBHSOG010000010.1"/>
</dbReference>
<reference evidence="6" key="1">
    <citation type="journal article" date="2019" name="Int. J. Syst. Evol. Microbiol.">
        <title>The Global Catalogue of Microorganisms (GCM) 10K type strain sequencing project: providing services to taxonomists for standard genome sequencing and annotation.</title>
        <authorList>
            <consortium name="The Broad Institute Genomics Platform"/>
            <consortium name="The Broad Institute Genome Sequencing Center for Infectious Disease"/>
            <person name="Wu L."/>
            <person name="Ma J."/>
        </authorList>
    </citation>
    <scope>NUCLEOTIDE SEQUENCE [LARGE SCALE GENOMIC DNA]</scope>
    <source>
        <strain evidence="6">SHR3</strain>
    </source>
</reference>
<evidence type="ECO:0000259" key="3">
    <source>
        <dbReference type="Pfam" id="PF09699"/>
    </source>
</evidence>
<dbReference type="Proteomes" id="UP001595974">
    <property type="component" value="Unassembled WGS sequence"/>
</dbReference>
<dbReference type="Pfam" id="PF09699">
    <property type="entry name" value="Paired_CXXCH_1"/>
    <property type="match status" value="1"/>
</dbReference>
<proteinExistence type="predicted"/>
<organism evidence="5 6">
    <name type="scientific">Thauera sinica</name>
    <dbReference type="NCBI Taxonomy" id="2665146"/>
    <lineage>
        <taxon>Bacteria</taxon>
        <taxon>Pseudomonadati</taxon>
        <taxon>Pseudomonadota</taxon>
        <taxon>Betaproteobacteria</taxon>
        <taxon>Rhodocyclales</taxon>
        <taxon>Zoogloeaceae</taxon>
        <taxon>Thauera</taxon>
    </lineage>
</organism>
<comment type="caution">
    <text evidence="5">The sequence shown here is derived from an EMBL/GenBank/DDBJ whole genome shotgun (WGS) entry which is preliminary data.</text>
</comment>
<gene>
    <name evidence="5" type="ORF">ACFPTN_03450</name>
</gene>
<keyword evidence="6" id="KW-1185">Reference proteome</keyword>
<dbReference type="PANTHER" id="PTHR35038">
    <property type="entry name" value="DISSIMILATORY SULFITE REDUCTASE SIRA"/>
    <property type="match status" value="1"/>
</dbReference>
<evidence type="ECO:0000256" key="2">
    <source>
        <dbReference type="SAM" id="SignalP"/>
    </source>
</evidence>
<dbReference type="Pfam" id="PF13435">
    <property type="entry name" value="Cytochrome_C554"/>
    <property type="match status" value="1"/>
</dbReference>
<dbReference type="InterPro" id="IPR023155">
    <property type="entry name" value="Cyt_c-552/4"/>
</dbReference>
<keyword evidence="1 2" id="KW-0732">Signal</keyword>
<dbReference type="InterPro" id="IPR011989">
    <property type="entry name" value="ARM-like"/>
</dbReference>
<dbReference type="PANTHER" id="PTHR35038:SF8">
    <property type="entry name" value="C-TYPE POLYHEME CYTOCHROME OMCC"/>
    <property type="match status" value="1"/>
</dbReference>
<evidence type="ECO:0000313" key="6">
    <source>
        <dbReference type="Proteomes" id="UP001595974"/>
    </source>
</evidence>
<feature type="chain" id="PRO_5046871891" evidence="2">
    <location>
        <begin position="21"/>
        <end position="679"/>
    </location>
</feature>
<dbReference type="InterPro" id="IPR011990">
    <property type="entry name" value="TPR-like_helical_dom_sf"/>
</dbReference>
<accession>A0ABW1AMB1</accession>
<feature type="domain" description="Cytochrome c-552/4" evidence="4">
    <location>
        <begin position="166"/>
        <end position="204"/>
    </location>
</feature>
<dbReference type="Gene3D" id="1.25.10.10">
    <property type="entry name" value="Leucine-rich Repeat Variant"/>
    <property type="match status" value="1"/>
</dbReference>
<evidence type="ECO:0000256" key="1">
    <source>
        <dbReference type="ARBA" id="ARBA00022729"/>
    </source>
</evidence>
<dbReference type="InterPro" id="IPR010177">
    <property type="entry name" value="Paired_CXXCH_1"/>
</dbReference>
<dbReference type="SUPFAM" id="SSF48695">
    <property type="entry name" value="Multiheme cytochromes"/>
    <property type="match status" value="1"/>
</dbReference>
<sequence>MLSGLAGLIALLLAVPPAQAAPPRGEARADHVPDQQCVACHAGQAARWAGSKHALAMQPATPDTVLGDFDDALFPGADHRARFFRRGGEFVVRTAGPDGKDADFPVTHTFGVHPLQQYLLPLPGGRLQALTIAWDVRARRWFSLYPEGGIAPGSSLHWSGRYQNWNLMCGECHTTAYEKAYDEARDGYRTTWAEGSVGCQACHGPGRDHATSAGRLAGSGTAPAATPNRALHGAHDQVDQCAACHARRTRLQESTPPGRPFLDDFVPDNLRADLYHADGQQLEEVFEYGSYRQSRMYQAGVACSDCHEPHGGKTRATGNALCVACHNADPDTARFAGLQAKDYDSPRHHFHAAGKPGSECVSCHMPGRNYMIVHERRDHAIRIPRPDLTRRIGTPNACQGCHADRPPEWAEAAIAKHHGSRTPPEHYGEVFAAARAGRPGSDARLTALIGDGRLPAIVRASAIELLAGMGGEPPAAALADTDPVVRTAAAAAWSAQPAAERLARLPALLGDPIRAVRITAARGLADIGDTLLSADVRTLRSHALAEFVAAQQAMADMPGAQVNLATLFSAQGDQARAGRHYRLAIAQDPALDPARLDYAQLLLAARRQDEATRVLRDGLAQSANPGELHFALGLLAGRRQQWDEAARELQRAAALLPGDARIRRNLDIVLRRLQAAPQH</sequence>
<dbReference type="InterPro" id="IPR051829">
    <property type="entry name" value="Multiheme_Cytochr_ET"/>
</dbReference>
<feature type="signal peptide" evidence="2">
    <location>
        <begin position="1"/>
        <end position="20"/>
    </location>
</feature>
<dbReference type="EMBL" id="JBHSOG010000010">
    <property type="protein sequence ID" value="MFC5768420.1"/>
    <property type="molecule type" value="Genomic_DNA"/>
</dbReference>
<evidence type="ECO:0000259" key="4">
    <source>
        <dbReference type="Pfam" id="PF13435"/>
    </source>
</evidence>
<dbReference type="InterPro" id="IPR036280">
    <property type="entry name" value="Multihaem_cyt_sf"/>
</dbReference>
<dbReference type="Gene3D" id="1.25.40.10">
    <property type="entry name" value="Tetratricopeptide repeat domain"/>
    <property type="match status" value="1"/>
</dbReference>
<feature type="domain" description="Doubled CXXCH motif" evidence="3">
    <location>
        <begin position="302"/>
        <end position="329"/>
    </location>
</feature>
<protein>
    <submittedName>
        <fullName evidence="5">Multiheme c-type cytochrome</fullName>
    </submittedName>
</protein>
<evidence type="ECO:0000313" key="5">
    <source>
        <dbReference type="EMBL" id="MFC5768420.1"/>
    </source>
</evidence>
<dbReference type="Gene3D" id="1.10.1130.10">
    <property type="entry name" value="Flavocytochrome C3, Chain A"/>
    <property type="match status" value="2"/>
</dbReference>
<dbReference type="SUPFAM" id="SSF48452">
    <property type="entry name" value="TPR-like"/>
    <property type="match status" value="1"/>
</dbReference>